<dbReference type="Proteomes" id="UP000823201">
    <property type="component" value="Unassembled WGS sequence"/>
</dbReference>
<keyword evidence="3" id="KW-1185">Reference proteome</keyword>
<keyword evidence="1" id="KW-0472">Membrane</keyword>
<evidence type="ECO:0000313" key="3">
    <source>
        <dbReference type="Proteomes" id="UP000823201"/>
    </source>
</evidence>
<dbReference type="RefSeq" id="WP_205007641.1">
    <property type="nucleotide sequence ID" value="NZ_CBCRXA010000034.1"/>
</dbReference>
<sequence>MKKFLLVILGILCLIVLLAHVGSMIVLAISLAILYLAFKKFIGAEGMGHKVIWAIAALIALGFSLGNVPSLIGLLALAGLIYSWRAWHKESGHATAAEDPFDHFEREWKELH</sequence>
<evidence type="ECO:0000313" key="2">
    <source>
        <dbReference type="EMBL" id="MBM7659097.1"/>
    </source>
</evidence>
<accession>A0ABS2QDU5</accession>
<evidence type="ECO:0000256" key="1">
    <source>
        <dbReference type="SAM" id="Phobius"/>
    </source>
</evidence>
<reference evidence="2 3" key="1">
    <citation type="submission" date="2021-01" db="EMBL/GenBank/DDBJ databases">
        <title>Genomic Encyclopedia of Type Strains, Phase IV (KMG-IV): sequencing the most valuable type-strain genomes for metagenomic binning, comparative biology and taxonomic classification.</title>
        <authorList>
            <person name="Goeker M."/>
        </authorList>
    </citation>
    <scope>NUCLEOTIDE SEQUENCE [LARGE SCALE GENOMIC DNA]</scope>
    <source>
        <strain evidence="2 3">DSM 100968</strain>
    </source>
</reference>
<keyword evidence="1" id="KW-1133">Transmembrane helix</keyword>
<protein>
    <submittedName>
        <fullName evidence="2">Lia operon protein LiaI</fullName>
    </submittedName>
</protein>
<comment type="caution">
    <text evidence="2">The sequence shown here is derived from an EMBL/GenBank/DDBJ whole genome shotgun (WGS) entry which is preliminary data.</text>
</comment>
<keyword evidence="1" id="KW-0812">Transmembrane</keyword>
<proteinExistence type="predicted"/>
<feature type="transmembrane region" description="Helical" evidence="1">
    <location>
        <begin position="52"/>
        <end position="82"/>
    </location>
</feature>
<organism evidence="2 3">
    <name type="scientific">Sporolactobacillus spathodeae</name>
    <dbReference type="NCBI Taxonomy" id="1465502"/>
    <lineage>
        <taxon>Bacteria</taxon>
        <taxon>Bacillati</taxon>
        <taxon>Bacillota</taxon>
        <taxon>Bacilli</taxon>
        <taxon>Bacillales</taxon>
        <taxon>Sporolactobacillaceae</taxon>
        <taxon>Sporolactobacillus</taxon>
    </lineage>
</organism>
<dbReference type="EMBL" id="JAFBEV010000035">
    <property type="protein sequence ID" value="MBM7659097.1"/>
    <property type="molecule type" value="Genomic_DNA"/>
</dbReference>
<name>A0ABS2QDU5_9BACL</name>
<gene>
    <name evidence="2" type="ORF">JOC27_002591</name>
</gene>